<accession>A0A9N9CW68</accession>
<dbReference type="Gene3D" id="3.30.420.10">
    <property type="entry name" value="Ribonuclease H-like superfamily/Ribonuclease H"/>
    <property type="match status" value="1"/>
</dbReference>
<keyword evidence="4" id="KW-1185">Reference proteome</keyword>
<dbReference type="InterPro" id="IPR036390">
    <property type="entry name" value="WH_DNA-bd_sf"/>
</dbReference>
<sequence>MADIFEVTQQTIIRWKKQKFPFRKRKRKPKSYGSIPNLLKSYISKNNTTTQKEMADYIGKETGQSITQQKISRLLKKLGITRKKLTYHYIQLDEEKAKAFNEEIKTLLDKFAFLALDECSFYLKLDPRFGYSVTSKRAVSKRPSSKGKHYTLLFAIKINPIGNKKNILLMDNARIHHAPKKREEAKLPSTEGQMLKKNIEVRFITVYAPMLNPTELVFNLLRQQTEKQRPRNYEEMKRAIEKVVELLNKQDLSKYF</sequence>
<reference evidence="3" key="1">
    <citation type="submission" date="2021-06" db="EMBL/GenBank/DDBJ databases">
        <authorList>
            <person name="Kallberg Y."/>
            <person name="Tangrot J."/>
            <person name="Rosling A."/>
        </authorList>
    </citation>
    <scope>NUCLEOTIDE SEQUENCE</scope>
    <source>
        <strain evidence="3">FL130A</strain>
    </source>
</reference>
<evidence type="ECO:0000313" key="4">
    <source>
        <dbReference type="Proteomes" id="UP000789508"/>
    </source>
</evidence>
<organism evidence="3 4">
    <name type="scientific">Ambispora leptoticha</name>
    <dbReference type="NCBI Taxonomy" id="144679"/>
    <lineage>
        <taxon>Eukaryota</taxon>
        <taxon>Fungi</taxon>
        <taxon>Fungi incertae sedis</taxon>
        <taxon>Mucoromycota</taxon>
        <taxon>Glomeromycotina</taxon>
        <taxon>Glomeromycetes</taxon>
        <taxon>Archaeosporales</taxon>
        <taxon>Ambisporaceae</taxon>
        <taxon>Ambispora</taxon>
    </lineage>
</organism>
<evidence type="ECO:0000259" key="2">
    <source>
        <dbReference type="Pfam" id="PF13592"/>
    </source>
</evidence>
<dbReference type="Pfam" id="PF13592">
    <property type="entry name" value="HTH_33"/>
    <property type="match status" value="1"/>
</dbReference>
<dbReference type="InterPro" id="IPR025959">
    <property type="entry name" value="Winged_HTH_dom"/>
</dbReference>
<dbReference type="InterPro" id="IPR036397">
    <property type="entry name" value="RNaseH_sf"/>
</dbReference>
<dbReference type="InterPro" id="IPR038717">
    <property type="entry name" value="Tc1-like_DDE_dom"/>
</dbReference>
<feature type="domain" description="Winged helix-turn helix" evidence="2">
    <location>
        <begin position="50"/>
        <end position="103"/>
    </location>
</feature>
<dbReference type="Gene3D" id="1.10.10.10">
    <property type="entry name" value="Winged helix-like DNA-binding domain superfamily/Winged helix DNA-binding domain"/>
    <property type="match status" value="1"/>
</dbReference>
<feature type="domain" description="Tc1-like transposase DDE" evidence="1">
    <location>
        <begin position="153"/>
        <end position="236"/>
    </location>
</feature>
<dbReference type="Proteomes" id="UP000789508">
    <property type="component" value="Unassembled WGS sequence"/>
</dbReference>
<evidence type="ECO:0000259" key="1">
    <source>
        <dbReference type="Pfam" id="PF13358"/>
    </source>
</evidence>
<dbReference type="GO" id="GO:0003676">
    <property type="term" value="F:nucleic acid binding"/>
    <property type="evidence" value="ECO:0007669"/>
    <property type="project" value="InterPro"/>
</dbReference>
<dbReference type="InterPro" id="IPR036388">
    <property type="entry name" value="WH-like_DNA-bd_sf"/>
</dbReference>
<dbReference type="AlphaFoldDB" id="A0A9N9CW68"/>
<protein>
    <submittedName>
        <fullName evidence="3">8822_t:CDS:1</fullName>
    </submittedName>
</protein>
<dbReference type="Pfam" id="PF13358">
    <property type="entry name" value="DDE_3"/>
    <property type="match status" value="1"/>
</dbReference>
<dbReference type="SUPFAM" id="SSF46785">
    <property type="entry name" value="Winged helix' DNA-binding domain"/>
    <property type="match status" value="1"/>
</dbReference>
<proteinExistence type="predicted"/>
<evidence type="ECO:0000313" key="3">
    <source>
        <dbReference type="EMBL" id="CAG8614202.1"/>
    </source>
</evidence>
<comment type="caution">
    <text evidence="3">The sequence shown here is derived from an EMBL/GenBank/DDBJ whole genome shotgun (WGS) entry which is preliminary data.</text>
</comment>
<gene>
    <name evidence="3" type="ORF">ALEPTO_LOCUS8694</name>
</gene>
<dbReference type="OrthoDB" id="2405725at2759"/>
<name>A0A9N9CW68_9GLOM</name>
<dbReference type="EMBL" id="CAJVPS010005342">
    <property type="protein sequence ID" value="CAG8614202.1"/>
    <property type="molecule type" value="Genomic_DNA"/>
</dbReference>